<accession>A0A0G1X5W8</accession>
<proteinExistence type="predicted"/>
<name>A0A0G1X5W8_UNCK3</name>
<protein>
    <submittedName>
        <fullName evidence="1">Uncharacterized protein</fullName>
    </submittedName>
</protein>
<reference evidence="1 2" key="1">
    <citation type="journal article" date="2015" name="Nature">
        <title>rRNA introns, odd ribosomes, and small enigmatic genomes across a large radiation of phyla.</title>
        <authorList>
            <person name="Brown C.T."/>
            <person name="Hug L.A."/>
            <person name="Thomas B.C."/>
            <person name="Sharon I."/>
            <person name="Castelle C.J."/>
            <person name="Singh A."/>
            <person name="Wilkins M.J."/>
            <person name="Williams K.H."/>
            <person name="Banfield J.F."/>
        </authorList>
    </citation>
    <scope>NUCLEOTIDE SEQUENCE [LARGE SCALE GENOMIC DNA]</scope>
</reference>
<sequence>MKTKINRSNVYDAMERLCEKGLASELFIKSQKHYKAMHPRRLLELLKEKQEEVESILPELTKKFEFHKADEEAYFHRGVEAYKNYMFDILKEKKPYYCIGGKGMWFDPRLKFFRLKFDRERQKSHVEFSHIFDEEMKRHLTDPLRFRQGVYKFLPKKYCSNLTIEFFGDYTVIYTGEGFGKLKEEPTVFVIKSKDISEGFRKIYQFMWDNLT</sequence>
<dbReference type="Gene3D" id="1.10.10.10">
    <property type="entry name" value="Winged helix-like DNA-binding domain superfamily/Winged helix DNA-binding domain"/>
    <property type="match status" value="1"/>
</dbReference>
<dbReference type="InterPro" id="IPR036388">
    <property type="entry name" value="WH-like_DNA-bd_sf"/>
</dbReference>
<dbReference type="EMBL" id="LCRB01000015">
    <property type="protein sequence ID" value="KKW26205.1"/>
    <property type="molecule type" value="Genomic_DNA"/>
</dbReference>
<gene>
    <name evidence="1" type="ORF">VF00_C0015G0002</name>
</gene>
<organism evidence="1 2">
    <name type="scientific">candidate division Kazan bacterium GW2011_GWB1_52_7</name>
    <dbReference type="NCBI Taxonomy" id="1620414"/>
    <lineage>
        <taxon>Bacteria</taxon>
        <taxon>Bacteria division Kazan-3B-28</taxon>
    </lineage>
</organism>
<comment type="caution">
    <text evidence="1">The sequence shown here is derived from an EMBL/GenBank/DDBJ whole genome shotgun (WGS) entry which is preliminary data.</text>
</comment>
<dbReference type="AlphaFoldDB" id="A0A0G1X5W8"/>
<evidence type="ECO:0000313" key="2">
    <source>
        <dbReference type="Proteomes" id="UP000034913"/>
    </source>
</evidence>
<dbReference type="Proteomes" id="UP000034913">
    <property type="component" value="Unassembled WGS sequence"/>
</dbReference>
<evidence type="ECO:0000313" key="1">
    <source>
        <dbReference type="EMBL" id="KKW26205.1"/>
    </source>
</evidence>